<evidence type="ECO:0000313" key="3">
    <source>
        <dbReference type="Proteomes" id="UP000721954"/>
    </source>
</evidence>
<organism evidence="2 3">
    <name type="scientific">Streptomyces smyrnaeus</name>
    <dbReference type="NCBI Taxonomy" id="1387713"/>
    <lineage>
        <taxon>Bacteria</taxon>
        <taxon>Bacillati</taxon>
        <taxon>Actinomycetota</taxon>
        <taxon>Actinomycetes</taxon>
        <taxon>Kitasatosporales</taxon>
        <taxon>Streptomycetaceae</taxon>
        <taxon>Streptomyces</taxon>
    </lineage>
</organism>
<evidence type="ECO:0000313" key="2">
    <source>
        <dbReference type="EMBL" id="MBO8198543.1"/>
    </source>
</evidence>
<dbReference type="GeneID" id="96258844"/>
<dbReference type="Proteomes" id="UP000721954">
    <property type="component" value="Unassembled WGS sequence"/>
</dbReference>
<evidence type="ECO:0008006" key="4">
    <source>
        <dbReference type="Google" id="ProtNLM"/>
    </source>
</evidence>
<dbReference type="EMBL" id="JAFFZM010000004">
    <property type="protein sequence ID" value="MBO8198543.1"/>
    <property type="molecule type" value="Genomic_DNA"/>
</dbReference>
<evidence type="ECO:0000256" key="1">
    <source>
        <dbReference type="SAM" id="MobiDB-lite"/>
    </source>
</evidence>
<feature type="compositionally biased region" description="Basic and acidic residues" evidence="1">
    <location>
        <begin position="25"/>
        <end position="34"/>
    </location>
</feature>
<feature type="region of interest" description="Disordered" evidence="1">
    <location>
        <begin position="1"/>
        <end position="39"/>
    </location>
</feature>
<accession>A0ABS3XT06</accession>
<protein>
    <recommendedName>
        <fullName evidence="4">Class I SAM-dependent methyltransferase</fullName>
    </recommendedName>
</protein>
<comment type="caution">
    <text evidence="2">The sequence shown here is derived from an EMBL/GenBank/DDBJ whole genome shotgun (WGS) entry which is preliminary data.</text>
</comment>
<proteinExistence type="predicted"/>
<name>A0ABS3XT06_9ACTN</name>
<dbReference type="InterPro" id="IPR029063">
    <property type="entry name" value="SAM-dependent_MTases_sf"/>
</dbReference>
<keyword evidence="3" id="KW-1185">Reference proteome</keyword>
<dbReference type="Gene3D" id="3.40.50.150">
    <property type="entry name" value="Vaccinia Virus protein VP39"/>
    <property type="match status" value="1"/>
</dbReference>
<sequence>MTTEGTTAPDGAPRGAGELPYGADELPHSADKLPRGAGTQEYVATSSMIGLADRFDDIATGRDQVPRVPVRSTIRDAVRDRRLLDYQDAMVERSGPLFQHFLASVPGILEEMSRVGVALSRLIERRSAAEPRDFTFYEADAFDGTNGRTLASFSRGRIKTLTSSPNKANEPWFHRYADPAVSRYFPESLFRLTARTLHERDEYAPFRGGVDFLYETAAFQFYGKERAAQIDHVAGLLRPDGLAFFLEKLNHPDPQEYQRRERVKDEVHKAAYFTPADIARKRRQMLQRMTDGQVEFDDLVGALGDRFNHVHVIWHATNFYEFVASDDAERLAEFLELAGEPLIPEEFRFEDASARRVGGREREGAV</sequence>
<dbReference type="RefSeq" id="WP_209210264.1">
    <property type="nucleotide sequence ID" value="NZ_JAFFZM010000004.1"/>
</dbReference>
<gene>
    <name evidence="2" type="ORF">JW613_09520</name>
</gene>
<reference evidence="2 3" key="1">
    <citation type="submission" date="2021-02" db="EMBL/GenBank/DDBJ databases">
        <title>Streptomyces spirodelae sp. nov., isolated from duckweed.</title>
        <authorList>
            <person name="Saimee Y."/>
            <person name="Duangmal K."/>
        </authorList>
    </citation>
    <scope>NUCLEOTIDE SEQUENCE [LARGE SCALE GENOMIC DNA]</scope>
    <source>
        <strain evidence="2 3">DSM 42105</strain>
    </source>
</reference>